<keyword evidence="5" id="KW-0808">Transferase</keyword>
<evidence type="ECO:0000256" key="8">
    <source>
        <dbReference type="ARBA" id="ARBA00022771"/>
    </source>
</evidence>
<sequence>MSAEIPRLLRVRMVMFLNKPVFPKRKSSESDDAKEVFFGFMKSTCYDPLEQSKGSNSSEQPSKGQVQQNTPEKDTFPQQETLALNPSHFYKCLPKIAVAQICQSIGFKSSQISALETLSDIAGRYMEALAGIAVSAANSAGRTQSNLLDVVSAMEVLNSPQGFRSAWNVKQSLMKSKTLEDAMIFLRTTDEIPFAKPIPRTNSRNKETTTMDSSVTRPLPVHIPNWLPRFPDPSTYQTGIEAEKEEMQKRVSGELEKTAERKVRSGERELELGVKRPKIRFRIGDGGGGIDLRSGICRGSKRRLHAARPALSNSLAFLLTVILLFMILSNHQMSPNFMLWVVLGIFLMATSLRIYATCQQLQAQAQAAHALATSGFLGHTELHLQMPPSIALAARGELHGLRLQLALLDRDFDALDYETTLRALDSENVPQAPAMSEEEINALPVHVYKVAGAPSGGSSMHKGSSSASTLVCHLLFPLLNIITCLILFKMPSYSAFCEQKKQESSEAVGTGSTKAADDELTCTVCLEQVNDGKLVRSLPCLHIVSFFLTFHASCIDPWLRHQGTFPVCKFRAGSGRHEHGQNRADGFYMV</sequence>
<evidence type="ECO:0000313" key="20">
    <source>
        <dbReference type="EMBL" id="KAK6929365.1"/>
    </source>
</evidence>
<reference evidence="20 21" key="1">
    <citation type="submission" date="2023-12" db="EMBL/GenBank/DDBJ databases">
        <title>A high-quality genome assembly for Dillenia turbinata (Dilleniales).</title>
        <authorList>
            <person name="Chanderbali A."/>
        </authorList>
    </citation>
    <scope>NUCLEOTIDE SEQUENCE [LARGE SCALE GENOMIC DNA]</scope>
    <source>
        <strain evidence="20">LSX21</strain>
        <tissue evidence="20">Leaf</tissue>
    </source>
</reference>
<accession>A0AAN8V871</accession>
<keyword evidence="14" id="KW-0804">Transcription</keyword>
<evidence type="ECO:0000256" key="2">
    <source>
        <dbReference type="ARBA" id="ARBA00004123"/>
    </source>
</evidence>
<keyword evidence="10" id="KW-0862">Zinc</keyword>
<dbReference type="PANTHER" id="PTHR45977:SF4">
    <property type="entry name" value="RING-TYPE DOMAIN-CONTAINING PROTEIN"/>
    <property type="match status" value="1"/>
</dbReference>
<dbReference type="Pfam" id="PF13639">
    <property type="entry name" value="zf-RING_2"/>
    <property type="match status" value="1"/>
</dbReference>
<feature type="transmembrane region" description="Helical" evidence="18">
    <location>
        <begin position="310"/>
        <end position="331"/>
    </location>
</feature>
<evidence type="ECO:0000256" key="18">
    <source>
        <dbReference type="SAM" id="Phobius"/>
    </source>
</evidence>
<keyword evidence="7" id="KW-0479">Metal-binding</keyword>
<dbReference type="PROSITE" id="PS50089">
    <property type="entry name" value="ZF_RING_2"/>
    <property type="match status" value="1"/>
</dbReference>
<proteinExistence type="predicted"/>
<keyword evidence="12" id="KW-0805">Transcription regulation</keyword>
<dbReference type="SUPFAM" id="SSF57850">
    <property type="entry name" value="RING/U-box"/>
    <property type="match status" value="1"/>
</dbReference>
<dbReference type="GO" id="GO:0008270">
    <property type="term" value="F:zinc ion binding"/>
    <property type="evidence" value="ECO:0007669"/>
    <property type="project" value="UniProtKB-KW"/>
</dbReference>
<evidence type="ECO:0000256" key="13">
    <source>
        <dbReference type="ARBA" id="ARBA00023136"/>
    </source>
</evidence>
<dbReference type="PANTHER" id="PTHR45977">
    <property type="entry name" value="TARGET OF ERK KINASE MPK-1"/>
    <property type="match status" value="1"/>
</dbReference>
<evidence type="ECO:0000256" key="16">
    <source>
        <dbReference type="PROSITE-ProRule" id="PRU00175"/>
    </source>
</evidence>
<dbReference type="EMBL" id="JBAMMX010000013">
    <property type="protein sequence ID" value="KAK6929365.1"/>
    <property type="molecule type" value="Genomic_DNA"/>
</dbReference>
<keyword evidence="11 18" id="KW-1133">Transmembrane helix</keyword>
<keyword evidence="9" id="KW-0833">Ubl conjugation pathway</keyword>
<evidence type="ECO:0000256" key="7">
    <source>
        <dbReference type="ARBA" id="ARBA00022723"/>
    </source>
</evidence>
<dbReference type="GO" id="GO:0005634">
    <property type="term" value="C:nucleus"/>
    <property type="evidence" value="ECO:0007669"/>
    <property type="project" value="UniProtKB-SubCell"/>
</dbReference>
<feature type="region of interest" description="Disordered" evidence="17">
    <location>
        <begin position="196"/>
        <end position="217"/>
    </location>
</feature>
<evidence type="ECO:0000256" key="11">
    <source>
        <dbReference type="ARBA" id="ARBA00022989"/>
    </source>
</evidence>
<keyword evidence="21" id="KW-1185">Reference proteome</keyword>
<comment type="caution">
    <text evidence="20">The sequence shown here is derived from an EMBL/GenBank/DDBJ whole genome shotgun (WGS) entry which is preliminary data.</text>
</comment>
<feature type="compositionally biased region" description="Polar residues" evidence="17">
    <location>
        <begin position="52"/>
        <end position="74"/>
    </location>
</feature>
<evidence type="ECO:0000313" key="21">
    <source>
        <dbReference type="Proteomes" id="UP001370490"/>
    </source>
</evidence>
<dbReference type="CDD" id="cd16454">
    <property type="entry name" value="RING-H2_PA-TM-RING"/>
    <property type="match status" value="1"/>
</dbReference>
<protein>
    <recommendedName>
        <fullName evidence="4">RING-type E3 ubiquitin transferase</fullName>
        <ecNumber evidence="4">2.3.2.27</ecNumber>
    </recommendedName>
</protein>
<feature type="domain" description="RING-type" evidence="19">
    <location>
        <begin position="522"/>
        <end position="569"/>
    </location>
</feature>
<organism evidence="20 21">
    <name type="scientific">Dillenia turbinata</name>
    <dbReference type="NCBI Taxonomy" id="194707"/>
    <lineage>
        <taxon>Eukaryota</taxon>
        <taxon>Viridiplantae</taxon>
        <taxon>Streptophyta</taxon>
        <taxon>Embryophyta</taxon>
        <taxon>Tracheophyta</taxon>
        <taxon>Spermatophyta</taxon>
        <taxon>Magnoliopsida</taxon>
        <taxon>eudicotyledons</taxon>
        <taxon>Gunneridae</taxon>
        <taxon>Pentapetalae</taxon>
        <taxon>Dilleniales</taxon>
        <taxon>Dilleniaceae</taxon>
        <taxon>Dillenia</taxon>
    </lineage>
</organism>
<evidence type="ECO:0000259" key="19">
    <source>
        <dbReference type="PROSITE" id="PS50089"/>
    </source>
</evidence>
<keyword evidence="8 16" id="KW-0863">Zinc-finger</keyword>
<dbReference type="GO" id="GO:0016567">
    <property type="term" value="P:protein ubiquitination"/>
    <property type="evidence" value="ECO:0007669"/>
    <property type="project" value="TreeGrafter"/>
</dbReference>
<evidence type="ECO:0000256" key="4">
    <source>
        <dbReference type="ARBA" id="ARBA00012483"/>
    </source>
</evidence>
<evidence type="ECO:0000256" key="15">
    <source>
        <dbReference type="ARBA" id="ARBA00023242"/>
    </source>
</evidence>
<dbReference type="AlphaFoldDB" id="A0AAN8V871"/>
<feature type="transmembrane region" description="Helical" evidence="18">
    <location>
        <begin position="337"/>
        <end position="356"/>
    </location>
</feature>
<evidence type="ECO:0000256" key="5">
    <source>
        <dbReference type="ARBA" id="ARBA00022679"/>
    </source>
</evidence>
<dbReference type="GO" id="GO:0046982">
    <property type="term" value="F:protein heterodimerization activity"/>
    <property type="evidence" value="ECO:0007669"/>
    <property type="project" value="InterPro"/>
</dbReference>
<evidence type="ECO:0000256" key="12">
    <source>
        <dbReference type="ARBA" id="ARBA00023015"/>
    </source>
</evidence>
<comment type="catalytic activity">
    <reaction evidence="1">
        <text>S-ubiquitinyl-[E2 ubiquitin-conjugating enzyme]-L-cysteine + [acceptor protein]-L-lysine = [E2 ubiquitin-conjugating enzyme]-L-cysteine + N(6)-ubiquitinyl-[acceptor protein]-L-lysine.</text>
        <dbReference type="EC" id="2.3.2.27"/>
    </reaction>
</comment>
<dbReference type="Pfam" id="PF07524">
    <property type="entry name" value="Bromo_TP"/>
    <property type="match status" value="1"/>
</dbReference>
<evidence type="ECO:0000256" key="17">
    <source>
        <dbReference type="SAM" id="MobiDB-lite"/>
    </source>
</evidence>
<dbReference type="GO" id="GO:0061630">
    <property type="term" value="F:ubiquitin protein ligase activity"/>
    <property type="evidence" value="ECO:0007669"/>
    <property type="project" value="UniProtKB-EC"/>
</dbReference>
<dbReference type="Proteomes" id="UP001370490">
    <property type="component" value="Unassembled WGS sequence"/>
</dbReference>
<name>A0AAN8V871_9MAGN</name>
<gene>
    <name evidence="20" type="ORF">RJ641_005570</name>
</gene>
<dbReference type="SMART" id="SM00576">
    <property type="entry name" value="BTP"/>
    <property type="match status" value="1"/>
</dbReference>
<evidence type="ECO:0000256" key="9">
    <source>
        <dbReference type="ARBA" id="ARBA00022786"/>
    </source>
</evidence>
<dbReference type="InterPro" id="IPR001841">
    <property type="entry name" value="Znf_RING"/>
</dbReference>
<dbReference type="InterPro" id="IPR013083">
    <property type="entry name" value="Znf_RING/FYVE/PHD"/>
</dbReference>
<keyword evidence="6 18" id="KW-0812">Transmembrane</keyword>
<keyword evidence="13 18" id="KW-0472">Membrane</keyword>
<comment type="subcellular location">
    <subcellularLocation>
        <location evidence="3">Membrane</location>
        <topology evidence="3">Multi-pass membrane protein</topology>
    </subcellularLocation>
    <subcellularLocation>
        <location evidence="2">Nucleus</location>
    </subcellularLocation>
</comment>
<evidence type="ECO:0000256" key="10">
    <source>
        <dbReference type="ARBA" id="ARBA00022833"/>
    </source>
</evidence>
<keyword evidence="15" id="KW-0539">Nucleus</keyword>
<evidence type="ECO:0000256" key="6">
    <source>
        <dbReference type="ARBA" id="ARBA00022692"/>
    </source>
</evidence>
<dbReference type="GO" id="GO:0016020">
    <property type="term" value="C:membrane"/>
    <property type="evidence" value="ECO:0007669"/>
    <property type="project" value="UniProtKB-SubCell"/>
</dbReference>
<dbReference type="EC" id="2.3.2.27" evidence="4"/>
<dbReference type="Gene3D" id="1.10.20.10">
    <property type="entry name" value="Histone, subunit A"/>
    <property type="match status" value="1"/>
</dbReference>
<evidence type="ECO:0000256" key="14">
    <source>
        <dbReference type="ARBA" id="ARBA00023163"/>
    </source>
</evidence>
<dbReference type="InterPro" id="IPR006565">
    <property type="entry name" value="BTP"/>
</dbReference>
<dbReference type="GO" id="GO:0006511">
    <property type="term" value="P:ubiquitin-dependent protein catabolic process"/>
    <property type="evidence" value="ECO:0007669"/>
    <property type="project" value="TreeGrafter"/>
</dbReference>
<feature type="region of interest" description="Disordered" evidence="17">
    <location>
        <begin position="49"/>
        <end position="74"/>
    </location>
</feature>
<evidence type="ECO:0000256" key="1">
    <source>
        <dbReference type="ARBA" id="ARBA00000900"/>
    </source>
</evidence>
<evidence type="ECO:0000256" key="3">
    <source>
        <dbReference type="ARBA" id="ARBA00004141"/>
    </source>
</evidence>
<dbReference type="InterPro" id="IPR009072">
    <property type="entry name" value="Histone-fold"/>
</dbReference>
<dbReference type="Gene3D" id="3.30.40.10">
    <property type="entry name" value="Zinc/RING finger domain, C3HC4 (zinc finger)"/>
    <property type="match status" value="1"/>
</dbReference>